<dbReference type="InterPro" id="IPR013786">
    <property type="entry name" value="AcylCoA_DH/ox_N"/>
</dbReference>
<evidence type="ECO:0000256" key="3">
    <source>
        <dbReference type="ARBA" id="ARBA00009347"/>
    </source>
</evidence>
<dbReference type="EC" id="1.3.8.8" evidence="5"/>
<keyword evidence="18" id="KW-1185">Reference proteome</keyword>
<comment type="caution">
    <text evidence="17">The sequence shown here is derived from an EMBL/GenBank/DDBJ whole genome shotgun (WGS) entry which is preliminary data.</text>
</comment>
<keyword evidence="12" id="KW-0812">Transmembrane</keyword>
<reference evidence="17" key="1">
    <citation type="submission" date="2022-01" db="EMBL/GenBank/DDBJ databases">
        <authorList>
            <person name="Wang Y."/>
        </authorList>
    </citation>
    <scope>NUCLEOTIDE SEQUENCE</scope>
    <source>
        <strain evidence="17">WB101</strain>
    </source>
</reference>
<dbReference type="Pfam" id="PF00441">
    <property type="entry name" value="Acyl-CoA_dh_1"/>
    <property type="match status" value="1"/>
</dbReference>
<dbReference type="Gene3D" id="2.40.110.10">
    <property type="entry name" value="Butyryl-CoA Dehydrogenase, subunit A, domain 2"/>
    <property type="match status" value="1"/>
</dbReference>
<comment type="similarity">
    <text evidence="3">Belongs to the acyl-CoA dehydrogenase family.</text>
</comment>
<evidence type="ECO:0000256" key="7">
    <source>
        <dbReference type="ARBA" id="ARBA00022630"/>
    </source>
</evidence>
<evidence type="ECO:0000313" key="17">
    <source>
        <dbReference type="EMBL" id="MCG2587949.1"/>
    </source>
</evidence>
<dbReference type="EC" id="1.3.8.7" evidence="4"/>
<dbReference type="InterPro" id="IPR037069">
    <property type="entry name" value="AcylCoA_DH/ox_N_sf"/>
</dbReference>
<dbReference type="InterPro" id="IPR006091">
    <property type="entry name" value="Acyl-CoA_Oxase/DH_mid-dom"/>
</dbReference>
<accession>A0ABS9KAR5</accession>
<feature type="domain" description="Acyl-CoA oxidase/dehydrogenase middle" evidence="14">
    <location>
        <begin position="248"/>
        <end position="352"/>
    </location>
</feature>
<evidence type="ECO:0000256" key="10">
    <source>
        <dbReference type="ARBA" id="ARBA00047882"/>
    </source>
</evidence>
<dbReference type="PANTHER" id="PTHR48083">
    <property type="entry name" value="MEDIUM-CHAIN SPECIFIC ACYL-COA DEHYDROGENASE, MITOCHONDRIAL-RELATED"/>
    <property type="match status" value="1"/>
</dbReference>
<keyword evidence="8" id="KW-0274">FAD</keyword>
<evidence type="ECO:0000256" key="5">
    <source>
        <dbReference type="ARBA" id="ARBA00012040"/>
    </source>
</evidence>
<evidence type="ECO:0000259" key="16">
    <source>
        <dbReference type="Pfam" id="PF09317"/>
    </source>
</evidence>
<evidence type="ECO:0000256" key="4">
    <source>
        <dbReference type="ARBA" id="ARBA00012033"/>
    </source>
</evidence>
<dbReference type="Pfam" id="PF02770">
    <property type="entry name" value="Acyl-CoA_dh_M"/>
    <property type="match status" value="1"/>
</dbReference>
<dbReference type="NCBIfam" id="NF009586">
    <property type="entry name" value="PRK13026.1"/>
    <property type="match status" value="1"/>
</dbReference>
<dbReference type="Pfam" id="PF09317">
    <property type="entry name" value="ACDH_C"/>
    <property type="match status" value="1"/>
</dbReference>
<protein>
    <recommendedName>
        <fullName evidence="6">Acyl-coenzyme A dehydrogenase</fullName>
        <ecNumber evidence="4">1.3.8.7</ecNumber>
        <ecNumber evidence="5">1.3.8.8</ecNumber>
    </recommendedName>
</protein>
<proteinExistence type="inferred from homology"/>
<feature type="domain" description="Acyl-CoA dehydrogenase/oxidase C-terminal" evidence="13">
    <location>
        <begin position="368"/>
        <end position="510"/>
    </location>
</feature>
<evidence type="ECO:0000256" key="6">
    <source>
        <dbReference type="ARBA" id="ARBA00020144"/>
    </source>
</evidence>
<dbReference type="InterPro" id="IPR050741">
    <property type="entry name" value="Acyl-CoA_dehydrogenase"/>
</dbReference>
<dbReference type="RefSeq" id="WP_237852792.1">
    <property type="nucleotide sequence ID" value="NZ_JAKLWS010000004.1"/>
</dbReference>
<dbReference type="PROSITE" id="PS00072">
    <property type="entry name" value="ACYL_COA_DH_1"/>
    <property type="match status" value="1"/>
</dbReference>
<evidence type="ECO:0000313" key="18">
    <source>
        <dbReference type="Proteomes" id="UP001165366"/>
    </source>
</evidence>
<reference evidence="17" key="2">
    <citation type="submission" date="2024-05" db="EMBL/GenBank/DDBJ databases">
        <title>Rhodohalobacter halophilus gen. nov., sp. nov., a moderately halophilic member of the family Balneolaceae.</title>
        <authorList>
            <person name="Xia J."/>
        </authorList>
    </citation>
    <scope>NUCLEOTIDE SEQUENCE</scope>
    <source>
        <strain evidence="17">WB101</strain>
    </source>
</reference>
<feature type="domain" description="Acyl-CoA dehydrogenase C-terminal bacterial-type" evidence="16">
    <location>
        <begin position="522"/>
        <end position="804"/>
    </location>
</feature>
<feature type="transmembrane region" description="Helical" evidence="12">
    <location>
        <begin position="12"/>
        <end position="32"/>
    </location>
</feature>
<keyword evidence="12" id="KW-0472">Membrane</keyword>
<dbReference type="PANTHER" id="PTHR48083:SF33">
    <property type="entry name" value="ACYL-COENZYME A DEHYDROGENASE"/>
    <property type="match status" value="1"/>
</dbReference>
<dbReference type="InterPro" id="IPR009100">
    <property type="entry name" value="AcylCoA_DH/oxidase_NM_dom_sf"/>
</dbReference>
<feature type="transmembrane region" description="Helical" evidence="12">
    <location>
        <begin position="38"/>
        <end position="68"/>
    </location>
</feature>
<dbReference type="Gene3D" id="1.20.140.10">
    <property type="entry name" value="Butyryl-CoA Dehydrogenase, subunit A, domain 3"/>
    <property type="match status" value="1"/>
</dbReference>
<dbReference type="InterPro" id="IPR015396">
    <property type="entry name" value="FadE_C"/>
</dbReference>
<evidence type="ECO:0000256" key="1">
    <source>
        <dbReference type="ARBA" id="ARBA00001974"/>
    </source>
</evidence>
<evidence type="ECO:0000259" key="13">
    <source>
        <dbReference type="Pfam" id="PF00441"/>
    </source>
</evidence>
<keyword evidence="7" id="KW-0285">Flavoprotein</keyword>
<dbReference type="InterPro" id="IPR046373">
    <property type="entry name" value="Acyl-CoA_Oxase/DH_mid-dom_sf"/>
</dbReference>
<gene>
    <name evidence="17" type="ORF">L6773_05200</name>
</gene>
<keyword evidence="9" id="KW-0560">Oxidoreductase</keyword>
<dbReference type="Gene3D" id="1.10.540.10">
    <property type="entry name" value="Acyl-CoA dehydrogenase/oxidase, N-terminal domain"/>
    <property type="match status" value="1"/>
</dbReference>
<evidence type="ECO:0000259" key="15">
    <source>
        <dbReference type="Pfam" id="PF02771"/>
    </source>
</evidence>
<dbReference type="EMBL" id="JAKLWS010000004">
    <property type="protein sequence ID" value="MCG2587949.1"/>
    <property type="molecule type" value="Genomic_DNA"/>
</dbReference>
<dbReference type="NCBIfam" id="NF007000">
    <property type="entry name" value="PRK09463.1"/>
    <property type="match status" value="1"/>
</dbReference>
<keyword evidence="12" id="KW-1133">Transmembrane helix</keyword>
<evidence type="ECO:0000259" key="14">
    <source>
        <dbReference type="Pfam" id="PF02770"/>
    </source>
</evidence>
<dbReference type="InterPro" id="IPR006089">
    <property type="entry name" value="Acyl-CoA_DH_CS"/>
</dbReference>
<evidence type="ECO:0000256" key="2">
    <source>
        <dbReference type="ARBA" id="ARBA00005005"/>
    </source>
</evidence>
<evidence type="ECO:0000256" key="12">
    <source>
        <dbReference type="SAM" id="Phobius"/>
    </source>
</evidence>
<comment type="catalytic activity">
    <reaction evidence="11">
        <text>a long-chain 2,3-saturated fatty acyl-CoA + oxidized [electron-transfer flavoprotein] + H(+) = a long-chain (2E)-enoyl-CoA + reduced [electron-transfer flavoprotein]</text>
        <dbReference type="Rhea" id="RHEA:17721"/>
        <dbReference type="Rhea" id="RHEA-COMP:10685"/>
        <dbReference type="Rhea" id="RHEA-COMP:10686"/>
        <dbReference type="ChEBI" id="CHEBI:15378"/>
        <dbReference type="ChEBI" id="CHEBI:57692"/>
        <dbReference type="ChEBI" id="CHEBI:58307"/>
        <dbReference type="ChEBI" id="CHEBI:83721"/>
        <dbReference type="ChEBI" id="CHEBI:83727"/>
        <dbReference type="EC" id="1.3.8.8"/>
    </reaction>
</comment>
<organism evidence="17 18">
    <name type="scientific">Rhodohalobacter sulfatireducens</name>
    <dbReference type="NCBI Taxonomy" id="2911366"/>
    <lineage>
        <taxon>Bacteria</taxon>
        <taxon>Pseudomonadati</taxon>
        <taxon>Balneolota</taxon>
        <taxon>Balneolia</taxon>
        <taxon>Balneolales</taxon>
        <taxon>Balneolaceae</taxon>
        <taxon>Rhodohalobacter</taxon>
    </lineage>
</organism>
<evidence type="ECO:0000256" key="11">
    <source>
        <dbReference type="ARBA" id="ARBA00049247"/>
    </source>
</evidence>
<comment type="catalytic activity">
    <reaction evidence="10">
        <text>a medium-chain 2,3-saturated fatty acyl-CoA + oxidized [electron-transfer flavoprotein] + H(+) = a medium-chain (2E)-enoyl-CoA + reduced [electron-transfer flavoprotein]</text>
        <dbReference type="Rhea" id="RHEA:14477"/>
        <dbReference type="Rhea" id="RHEA-COMP:10685"/>
        <dbReference type="Rhea" id="RHEA-COMP:10686"/>
        <dbReference type="ChEBI" id="CHEBI:15378"/>
        <dbReference type="ChEBI" id="CHEBI:57692"/>
        <dbReference type="ChEBI" id="CHEBI:58307"/>
        <dbReference type="ChEBI" id="CHEBI:83723"/>
        <dbReference type="ChEBI" id="CHEBI:83726"/>
        <dbReference type="EC" id="1.3.8.7"/>
    </reaction>
</comment>
<dbReference type="SUPFAM" id="SSF47203">
    <property type="entry name" value="Acyl-CoA dehydrogenase C-terminal domain-like"/>
    <property type="match status" value="1"/>
</dbReference>
<dbReference type="Pfam" id="PF02771">
    <property type="entry name" value="Acyl-CoA_dh_N"/>
    <property type="match status" value="1"/>
</dbReference>
<sequence length="832" mass="92374">METLLEQLTFFEGMSGWIVWPSIIFLLFLFGFTGTPLWLWAIAGFAALTGLGAPTWLLAVYLVLALVFNIKPIRRSILSGPLMTLLEKLKILPVISETEQTAIDAGTVWVEGELFSGKPDLKKLSEEEYPELTEKERAFMDGPVEKLCSMVSDWDVFQRRDFDKETWDYFKKERFFGLVIPEKYGGHGFSANAHSLIVAKLASRCGPLATTVMVPNSLGPAELLMHYGTEEQKDHYLPRLAKGEEIPCFALTEPNAGSDAGAMQSRGEVFKGEDGKLYIKLNWEKRYITLAAISTVIGLAFKLYDPENLLGEGEELGITAALIPSDTEGVVLGKRHDPLGVPFYNCPIRGKDVVVPVSAIIGGKDGAGNGWRMLMESLAVGRGISLPAQSVGGAKVATRAIGAYAAIRQQFGLNIGKFEGIEEPMARIGGYTYLLGAARTYICGALDKGAKPAVVTAIAKYNFTELGREIVNDAMDIVGGSGISRGPRNIFAHSYMAMPIAVTVEGANILTRTLMIFGQGAIRSHPYALKEIEALMNKDVKKFDDNFWKHIGHAVQNMIRSMVLSVTRGRLASSPVGGPASKYYKKLAWASATFAFMADIALGSYGGALKMKEKLSGRYADILSWMLLAAATLRRFEIEGKKEEDRVYFEWAMDEAFSRIQTAFDEIFSEIKVPGLSWLFRGPVALWSRINRIGKKPSDKLGHKVAQAMQTRGEQRDRMTEDIYIPTSREEAMGKYEYALEWVEKSYPVYKKLYKATKAKKLKKTHVLKQLDSALEQDIITEEEAEMVRKTEEARYDTILVDEFTLEEYDKSAVDPKKDAGLKDPDKDTVLL</sequence>
<dbReference type="InterPro" id="IPR036250">
    <property type="entry name" value="AcylCo_DH-like_C"/>
</dbReference>
<comment type="cofactor">
    <cofactor evidence="1">
        <name>FAD</name>
        <dbReference type="ChEBI" id="CHEBI:57692"/>
    </cofactor>
</comment>
<comment type="pathway">
    <text evidence="2">Lipid metabolism; fatty acid beta-oxidation.</text>
</comment>
<dbReference type="Proteomes" id="UP001165366">
    <property type="component" value="Unassembled WGS sequence"/>
</dbReference>
<evidence type="ECO:0000256" key="8">
    <source>
        <dbReference type="ARBA" id="ARBA00022827"/>
    </source>
</evidence>
<dbReference type="SUPFAM" id="SSF56645">
    <property type="entry name" value="Acyl-CoA dehydrogenase NM domain-like"/>
    <property type="match status" value="1"/>
</dbReference>
<name>A0ABS9KAR5_9BACT</name>
<evidence type="ECO:0000256" key="9">
    <source>
        <dbReference type="ARBA" id="ARBA00023002"/>
    </source>
</evidence>
<feature type="domain" description="Acyl-CoA dehydrogenase/oxidase N-terminal" evidence="15">
    <location>
        <begin position="131"/>
        <end position="244"/>
    </location>
</feature>
<dbReference type="InterPro" id="IPR009075">
    <property type="entry name" value="AcylCo_DH/oxidase_C"/>
</dbReference>